<reference evidence="2 3" key="1">
    <citation type="submission" date="2020-02" db="EMBL/GenBank/DDBJ databases">
        <title>Draft genome sequence of Haematococcus lacustris strain NIES-144.</title>
        <authorList>
            <person name="Morimoto D."/>
            <person name="Nakagawa S."/>
            <person name="Yoshida T."/>
            <person name="Sawayama S."/>
        </authorList>
    </citation>
    <scope>NUCLEOTIDE SEQUENCE [LARGE SCALE GENOMIC DNA]</scope>
    <source>
        <strain evidence="2 3">NIES-144</strain>
    </source>
</reference>
<feature type="region of interest" description="Disordered" evidence="1">
    <location>
        <begin position="1"/>
        <end position="56"/>
    </location>
</feature>
<proteinExistence type="predicted"/>
<organism evidence="2 3">
    <name type="scientific">Haematococcus lacustris</name>
    <name type="common">Green alga</name>
    <name type="synonym">Haematococcus pluvialis</name>
    <dbReference type="NCBI Taxonomy" id="44745"/>
    <lineage>
        <taxon>Eukaryota</taxon>
        <taxon>Viridiplantae</taxon>
        <taxon>Chlorophyta</taxon>
        <taxon>core chlorophytes</taxon>
        <taxon>Chlorophyceae</taxon>
        <taxon>CS clade</taxon>
        <taxon>Chlamydomonadales</taxon>
        <taxon>Haematococcaceae</taxon>
        <taxon>Haematococcus</taxon>
    </lineage>
</organism>
<dbReference type="Proteomes" id="UP000485058">
    <property type="component" value="Unassembled WGS sequence"/>
</dbReference>
<feature type="compositionally biased region" description="Low complexity" evidence="1">
    <location>
        <begin position="37"/>
        <end position="56"/>
    </location>
</feature>
<comment type="caution">
    <text evidence="2">The sequence shown here is derived from an EMBL/GenBank/DDBJ whole genome shotgun (WGS) entry which is preliminary data.</text>
</comment>
<sequence>MAAIVRSATSSFVASGSRPAGVKVSATSRTATRMSLRKTAAPAPSTSPASKTATRASPMEGLALGFVLLRVESLVQEEQK</sequence>
<accession>A0A699YG14</accession>
<feature type="non-terminal residue" evidence="2">
    <location>
        <position position="1"/>
    </location>
</feature>
<protein>
    <submittedName>
        <fullName evidence="2">Uncharacterized protein</fullName>
    </submittedName>
</protein>
<gene>
    <name evidence="2" type="ORF">HaLaN_04209</name>
</gene>
<dbReference type="EMBL" id="BLLF01000210">
    <property type="protein sequence ID" value="GFH09120.1"/>
    <property type="molecule type" value="Genomic_DNA"/>
</dbReference>
<dbReference type="AlphaFoldDB" id="A0A699YG14"/>
<name>A0A699YG14_HAELA</name>
<evidence type="ECO:0000313" key="2">
    <source>
        <dbReference type="EMBL" id="GFH09120.1"/>
    </source>
</evidence>
<evidence type="ECO:0000256" key="1">
    <source>
        <dbReference type="SAM" id="MobiDB-lite"/>
    </source>
</evidence>
<evidence type="ECO:0000313" key="3">
    <source>
        <dbReference type="Proteomes" id="UP000485058"/>
    </source>
</evidence>
<keyword evidence="3" id="KW-1185">Reference proteome</keyword>